<keyword evidence="4" id="KW-1185">Reference proteome</keyword>
<evidence type="ECO:0000256" key="1">
    <source>
        <dbReference type="ARBA" id="ARBA00023002"/>
    </source>
</evidence>
<dbReference type="KEGG" id="pagb:AWM79_04485"/>
<name>A0A0X1SXL5_PSEAA</name>
<feature type="domain" description="FAD dependent oxidoreductase" evidence="2">
    <location>
        <begin position="79"/>
        <end position="431"/>
    </location>
</feature>
<gene>
    <name evidence="3" type="ORF">AWM79_04485</name>
</gene>
<dbReference type="InterPro" id="IPR006076">
    <property type="entry name" value="FAD-dep_OxRdtase"/>
</dbReference>
<dbReference type="Pfam" id="PF01266">
    <property type="entry name" value="DAO"/>
    <property type="match status" value="1"/>
</dbReference>
<dbReference type="EMBL" id="CP014135">
    <property type="protein sequence ID" value="AMB84606.1"/>
    <property type="molecule type" value="Genomic_DNA"/>
</dbReference>
<reference evidence="3 4" key="1">
    <citation type="submission" date="2016-01" db="EMBL/GenBank/DDBJ databases">
        <authorList>
            <person name="McClelland M."/>
            <person name="Jain A."/>
            <person name="Saraogi P."/>
            <person name="Mendelson R."/>
            <person name="Westerman R."/>
            <person name="SanMiguel P."/>
            <person name="Csonka L."/>
        </authorList>
    </citation>
    <scope>NUCLEOTIDE SEQUENCE [LARGE SCALE GENOMIC DNA]</scope>
    <source>
        <strain evidence="3 4">NCPPB 2472</strain>
    </source>
</reference>
<keyword evidence="1" id="KW-0560">Oxidoreductase</keyword>
<dbReference type="PANTHER" id="PTHR13847">
    <property type="entry name" value="SARCOSINE DEHYDROGENASE-RELATED"/>
    <property type="match status" value="1"/>
</dbReference>
<sequence>MDDTALSSALLLNLQQGTRCSKPAAFNEPVEFEKLNWIDRLCRFPHNFFISNQAFCNCLVIIMALRNSGRMTMSRSNERVVIIGGAVMGSFTGYFLRREGFTGSIQIIEQDSTYSLSSTALSAASIRTQLTYPFSIHMSLFAAQICRDPKAWFGPEADIEFRERGYLTLAAPEYAEVMYQNAKMQVANGADVVKLDQAALAEKYPWIHHDDVAYGFFGASNEGWFDAWALLQLVKRSAKSLGVQYIDGRAVGIRTNGSKVTAVDLADGTTRACDWCVNAAGAAGGRVAKWLDIDLPVEARKRTVFHFKSPIASGDFPVILDTSGFWLRPEGDGFIAGIAPDADRDPRADDDFEPDHYLLEEKLWPLLAHRIPAMESLKLQRAWAGHYEMNVFDHNGVVGPHDEFKNLIFATGFSGHGVMHSPATGRGVAELITHGQFQTIDLSELGYGRIRNNTPIVETMVY</sequence>
<dbReference type="GO" id="GO:0005737">
    <property type="term" value="C:cytoplasm"/>
    <property type="evidence" value="ECO:0007669"/>
    <property type="project" value="TreeGrafter"/>
</dbReference>
<dbReference type="PANTHER" id="PTHR13847:SF287">
    <property type="entry name" value="FAD-DEPENDENT OXIDOREDUCTASE DOMAIN-CONTAINING PROTEIN 1"/>
    <property type="match status" value="1"/>
</dbReference>
<dbReference type="Proteomes" id="UP000063229">
    <property type="component" value="Chromosome"/>
</dbReference>
<protein>
    <submittedName>
        <fullName evidence="3">FAD-dependent oxidoreductase</fullName>
    </submittedName>
</protein>
<organism evidence="3 4">
    <name type="scientific">Pseudomonas agarici</name>
    <dbReference type="NCBI Taxonomy" id="46677"/>
    <lineage>
        <taxon>Bacteria</taxon>
        <taxon>Pseudomonadati</taxon>
        <taxon>Pseudomonadota</taxon>
        <taxon>Gammaproteobacteria</taxon>
        <taxon>Pseudomonadales</taxon>
        <taxon>Pseudomonadaceae</taxon>
        <taxon>Pseudomonas</taxon>
    </lineage>
</organism>
<dbReference type="Gene3D" id="3.30.9.10">
    <property type="entry name" value="D-Amino Acid Oxidase, subunit A, domain 2"/>
    <property type="match status" value="1"/>
</dbReference>
<dbReference type="SUPFAM" id="SSF51905">
    <property type="entry name" value="FAD/NAD(P)-binding domain"/>
    <property type="match status" value="1"/>
</dbReference>
<evidence type="ECO:0000259" key="2">
    <source>
        <dbReference type="Pfam" id="PF01266"/>
    </source>
</evidence>
<dbReference type="STRING" id="46677.AWM79_04485"/>
<accession>A0A0X1SXL5</accession>
<dbReference type="InterPro" id="IPR036188">
    <property type="entry name" value="FAD/NAD-bd_sf"/>
</dbReference>
<evidence type="ECO:0000313" key="3">
    <source>
        <dbReference type="EMBL" id="AMB84606.1"/>
    </source>
</evidence>
<dbReference type="Gene3D" id="3.50.50.60">
    <property type="entry name" value="FAD/NAD(P)-binding domain"/>
    <property type="match status" value="1"/>
</dbReference>
<dbReference type="GO" id="GO:0016491">
    <property type="term" value="F:oxidoreductase activity"/>
    <property type="evidence" value="ECO:0007669"/>
    <property type="project" value="UniProtKB-KW"/>
</dbReference>
<dbReference type="GO" id="GO:0032981">
    <property type="term" value="P:mitochondrial respiratory chain complex I assembly"/>
    <property type="evidence" value="ECO:0007669"/>
    <property type="project" value="TreeGrafter"/>
</dbReference>
<evidence type="ECO:0000313" key="4">
    <source>
        <dbReference type="Proteomes" id="UP000063229"/>
    </source>
</evidence>
<proteinExistence type="predicted"/>
<dbReference type="AlphaFoldDB" id="A0A0X1SXL5"/>